<dbReference type="Pfam" id="PF20327">
    <property type="entry name" value="DUF6622"/>
    <property type="match status" value="1"/>
</dbReference>
<evidence type="ECO:0000313" key="4">
    <source>
        <dbReference type="Proteomes" id="UP000321776"/>
    </source>
</evidence>
<dbReference type="Proteomes" id="UP001481677">
    <property type="component" value="Unassembled WGS sequence"/>
</dbReference>
<keyword evidence="1" id="KW-1133">Transmembrane helix</keyword>
<dbReference type="AlphaFoldDB" id="A0A5C6V5N6"/>
<comment type="caution">
    <text evidence="3">The sequence shown here is derived from an EMBL/GenBank/DDBJ whole genome shotgun (WGS) entry which is preliminary data.</text>
</comment>
<feature type="transmembrane region" description="Helical" evidence="1">
    <location>
        <begin position="96"/>
        <end position="119"/>
    </location>
</feature>
<accession>A0A5C6V5N6</accession>
<dbReference type="EMBL" id="VOQS01000005">
    <property type="protein sequence ID" value="TXC80563.1"/>
    <property type="molecule type" value="Genomic_DNA"/>
</dbReference>
<reference evidence="3 4" key="1">
    <citation type="journal article" date="2018" name="Int. J. Syst. Evol. Microbiol.">
        <title>Paraburkholderia azotifigens sp. nov., a nitrogen-fixing bacterium isolated from paddy soil.</title>
        <authorList>
            <person name="Choi G.M."/>
            <person name="Im W.T."/>
        </authorList>
    </citation>
    <scope>NUCLEOTIDE SEQUENCE [LARGE SCALE GENOMIC DNA]</scope>
    <source>
        <strain evidence="3 4">NF 2-5-3</strain>
    </source>
</reference>
<feature type="transmembrane region" description="Helical" evidence="1">
    <location>
        <begin position="6"/>
        <end position="23"/>
    </location>
</feature>
<keyword evidence="1" id="KW-0812">Transmembrane</keyword>
<dbReference type="EMBL" id="JAZHGA010000004">
    <property type="protein sequence ID" value="MEM5339386.1"/>
    <property type="molecule type" value="Genomic_DNA"/>
</dbReference>
<feature type="transmembrane region" description="Helical" evidence="1">
    <location>
        <begin position="61"/>
        <end position="84"/>
    </location>
</feature>
<proteinExistence type="predicted"/>
<dbReference type="Proteomes" id="UP000321776">
    <property type="component" value="Unassembled WGS sequence"/>
</dbReference>
<protein>
    <submittedName>
        <fullName evidence="2">DUF6622 family protein</fullName>
    </submittedName>
</protein>
<keyword evidence="5" id="KW-1185">Reference proteome</keyword>
<evidence type="ECO:0000256" key="1">
    <source>
        <dbReference type="SAM" id="Phobius"/>
    </source>
</evidence>
<name>A0A5C6V5N6_9BURK</name>
<reference evidence="3" key="2">
    <citation type="submission" date="2019-08" db="EMBL/GenBank/DDBJ databases">
        <authorList>
            <person name="Im W.-T."/>
        </authorList>
    </citation>
    <scope>NUCLEOTIDE SEQUENCE</scope>
    <source>
        <strain evidence="3">NF 2-5-3</strain>
    </source>
</reference>
<dbReference type="RefSeq" id="WP_147238048.1">
    <property type="nucleotide sequence ID" value="NZ_JAZHFZ010000004.1"/>
</dbReference>
<reference evidence="2 5" key="3">
    <citation type="submission" date="2024-01" db="EMBL/GenBank/DDBJ databases">
        <title>The diversity of rhizobia nodulating Mimosa spp. in eleven states of Brazil covering several biomes is determined by host plant, location, and edaphic factors.</title>
        <authorList>
            <person name="Rouws L."/>
            <person name="Barauna A."/>
            <person name="Beukes C."/>
            <person name="De Faria S.M."/>
            <person name="Gross E."/>
            <person name="Dos Reis Junior F.B."/>
            <person name="Simon M."/>
            <person name="Maluk M."/>
            <person name="Odee D.W."/>
            <person name="Kenicer G."/>
            <person name="Young J.P.W."/>
            <person name="Reis V.M."/>
            <person name="Zilli J."/>
            <person name="James E.K."/>
        </authorList>
    </citation>
    <scope>NUCLEOTIDE SEQUENCE [LARGE SCALE GENOMIC DNA]</scope>
    <source>
        <strain evidence="2 5">JPY530</strain>
    </source>
</reference>
<evidence type="ECO:0000313" key="5">
    <source>
        <dbReference type="Proteomes" id="UP001481677"/>
    </source>
</evidence>
<evidence type="ECO:0000313" key="3">
    <source>
        <dbReference type="EMBL" id="TXC80563.1"/>
    </source>
</evidence>
<feature type="transmembrane region" description="Helical" evidence="1">
    <location>
        <begin position="35"/>
        <end position="55"/>
    </location>
</feature>
<evidence type="ECO:0000313" key="2">
    <source>
        <dbReference type="EMBL" id="MEM5339386.1"/>
    </source>
</evidence>
<dbReference type="InterPro" id="IPR046730">
    <property type="entry name" value="DUF6622"/>
</dbReference>
<feature type="transmembrane region" description="Helical" evidence="1">
    <location>
        <begin position="131"/>
        <end position="155"/>
    </location>
</feature>
<keyword evidence="1" id="KW-0472">Membrane</keyword>
<organism evidence="3 4">
    <name type="scientific">Paraburkholderia azotifigens</name>
    <dbReference type="NCBI Taxonomy" id="2057004"/>
    <lineage>
        <taxon>Bacteria</taxon>
        <taxon>Pseudomonadati</taxon>
        <taxon>Pseudomonadota</taxon>
        <taxon>Betaproteobacteria</taxon>
        <taxon>Burkholderiales</taxon>
        <taxon>Burkholderiaceae</taxon>
        <taxon>Paraburkholderia</taxon>
    </lineage>
</organism>
<gene>
    <name evidence="3" type="ORF">FRZ40_40605</name>
    <name evidence="2" type="ORF">V4C56_07020</name>
</gene>
<sequence length="174" mass="18333">MPLAAIIQGTPIWVWVLLVYLLSRGFKAMNSGTAPLSKLAIVPLVFTAWGILHLITDPLAGWSSVLVWVVGALAGIAAGVFIASRTRFIVDPVANTVMLPGSMLPLVLIVITFAAKFWLGVELATATSLAALGGYVLLSAAVSGVVAGVFAGRFLTYWKAMNARRVIQACSQHA</sequence>